<evidence type="ECO:0000313" key="5">
    <source>
        <dbReference type="EMBL" id="KAB7709264.1"/>
    </source>
</evidence>
<proteinExistence type="predicted"/>
<dbReference type="Gene3D" id="3.40.50.300">
    <property type="entry name" value="P-loop containing nucleotide triphosphate hydrolases"/>
    <property type="match status" value="1"/>
</dbReference>
<reference evidence="5 6" key="1">
    <citation type="submission" date="2019-10" db="EMBL/GenBank/DDBJ databases">
        <title>Bacillus aerolatum sp. nov., isolated from bioaerosol of sport playgrounds.</title>
        <authorList>
            <person name="Chen P."/>
            <person name="Zhang G."/>
        </authorList>
    </citation>
    <scope>NUCLEOTIDE SEQUENCE [LARGE SCALE GENOMIC DNA]</scope>
    <source>
        <strain evidence="5 6">CX253</strain>
    </source>
</reference>
<dbReference type="GO" id="GO:0005315">
    <property type="term" value="F:phosphate transmembrane transporter activity"/>
    <property type="evidence" value="ECO:0007669"/>
    <property type="project" value="InterPro"/>
</dbReference>
<dbReference type="GO" id="GO:0035435">
    <property type="term" value="P:phosphate ion transmembrane transport"/>
    <property type="evidence" value="ECO:0007669"/>
    <property type="project" value="InterPro"/>
</dbReference>
<evidence type="ECO:0000259" key="4">
    <source>
        <dbReference type="PROSITE" id="PS50893"/>
    </source>
</evidence>
<dbReference type="AlphaFoldDB" id="A0A6I1FR75"/>
<dbReference type="InterPro" id="IPR005670">
    <property type="entry name" value="PstB-like"/>
</dbReference>
<dbReference type="GO" id="GO:0005524">
    <property type="term" value="F:ATP binding"/>
    <property type="evidence" value="ECO:0007669"/>
    <property type="project" value="UniProtKB-KW"/>
</dbReference>
<dbReference type="GO" id="GO:0016020">
    <property type="term" value="C:membrane"/>
    <property type="evidence" value="ECO:0007669"/>
    <property type="project" value="InterPro"/>
</dbReference>
<keyword evidence="6" id="KW-1185">Reference proteome</keyword>
<comment type="caution">
    <text evidence="5">The sequence shown here is derived from an EMBL/GenBank/DDBJ whole genome shotgun (WGS) entry which is preliminary data.</text>
</comment>
<dbReference type="NCBIfam" id="TIGR00972">
    <property type="entry name" value="3a0107s01c2"/>
    <property type="match status" value="1"/>
</dbReference>
<keyword evidence="2" id="KW-0547">Nucleotide-binding</keyword>
<gene>
    <name evidence="5" type="ORF">F9802_03275</name>
</gene>
<dbReference type="EMBL" id="WEIO01000001">
    <property type="protein sequence ID" value="KAB7709264.1"/>
    <property type="molecule type" value="Genomic_DNA"/>
</dbReference>
<keyword evidence="3 5" id="KW-0067">ATP-binding</keyword>
<evidence type="ECO:0000256" key="1">
    <source>
        <dbReference type="ARBA" id="ARBA00022448"/>
    </source>
</evidence>
<dbReference type="InterPro" id="IPR027417">
    <property type="entry name" value="P-loop_NTPase"/>
</dbReference>
<dbReference type="Proteomes" id="UP000429595">
    <property type="component" value="Unassembled WGS sequence"/>
</dbReference>
<dbReference type="GO" id="GO:0016887">
    <property type="term" value="F:ATP hydrolysis activity"/>
    <property type="evidence" value="ECO:0007669"/>
    <property type="project" value="InterPro"/>
</dbReference>
<dbReference type="CDD" id="cd03260">
    <property type="entry name" value="ABC_PstB_phosphate_transporter"/>
    <property type="match status" value="1"/>
</dbReference>
<dbReference type="RefSeq" id="WP_152149669.1">
    <property type="nucleotide sequence ID" value="NZ_WEIO01000001.1"/>
</dbReference>
<dbReference type="InterPro" id="IPR003593">
    <property type="entry name" value="AAA+_ATPase"/>
</dbReference>
<dbReference type="PROSITE" id="PS50893">
    <property type="entry name" value="ABC_TRANSPORTER_2"/>
    <property type="match status" value="1"/>
</dbReference>
<dbReference type="PANTHER" id="PTHR43423:SF1">
    <property type="entry name" value="ABC TRANSPORTER I FAMILY MEMBER 17"/>
    <property type="match status" value="1"/>
</dbReference>
<dbReference type="SMART" id="SM00382">
    <property type="entry name" value="AAA"/>
    <property type="match status" value="1"/>
</dbReference>
<dbReference type="InterPro" id="IPR017871">
    <property type="entry name" value="ABC_transporter-like_CS"/>
</dbReference>
<dbReference type="PANTHER" id="PTHR43423">
    <property type="entry name" value="ABC TRANSPORTER I FAMILY MEMBER 17"/>
    <property type="match status" value="1"/>
</dbReference>
<evidence type="ECO:0000313" key="6">
    <source>
        <dbReference type="Proteomes" id="UP000429595"/>
    </source>
</evidence>
<evidence type="ECO:0000256" key="3">
    <source>
        <dbReference type="ARBA" id="ARBA00022840"/>
    </source>
</evidence>
<dbReference type="InterPro" id="IPR003439">
    <property type="entry name" value="ABC_transporter-like_ATP-bd"/>
</dbReference>
<accession>A0A6I1FR75</accession>
<dbReference type="Pfam" id="PF00005">
    <property type="entry name" value="ABC_tran"/>
    <property type="match status" value="1"/>
</dbReference>
<dbReference type="PROSITE" id="PS00211">
    <property type="entry name" value="ABC_TRANSPORTER_1"/>
    <property type="match status" value="1"/>
</dbReference>
<dbReference type="SUPFAM" id="SSF52540">
    <property type="entry name" value="P-loop containing nucleoside triphosphate hydrolases"/>
    <property type="match status" value="1"/>
</dbReference>
<feature type="domain" description="ABC transporter" evidence="4">
    <location>
        <begin position="28"/>
        <end position="269"/>
    </location>
</feature>
<protein>
    <submittedName>
        <fullName evidence="5">Phosphate ABC transporter ATP-binding protein</fullName>
    </submittedName>
</protein>
<evidence type="ECO:0000256" key="2">
    <source>
        <dbReference type="ARBA" id="ARBA00022741"/>
    </source>
</evidence>
<keyword evidence="1" id="KW-0813">Transport</keyword>
<organism evidence="5 6">
    <name type="scientific">Bacillus aerolatus</name>
    <dbReference type="NCBI Taxonomy" id="2653354"/>
    <lineage>
        <taxon>Bacteria</taxon>
        <taxon>Bacillati</taxon>
        <taxon>Bacillota</taxon>
        <taxon>Bacilli</taxon>
        <taxon>Bacillales</taxon>
        <taxon>Bacillaceae</taxon>
        <taxon>Bacillus</taxon>
    </lineage>
</organism>
<name>A0A6I1FR75_9BACI</name>
<sequence length="274" mass="31211">MTKTPENKQTITKRRVNVLSSSGKDIVYKTKELNLWYGDNQALKNINLDIIENEVTAIIGPSGCGKSTYIKTLNRMVELIPVVRTDGEILYRGKNIFDKSYTVEELRTKVGMVFQKPNPFPKSIYENVVYGPRIHGIRDKKILDQIVEKSLRSAALWDEVKDRLHQNAFGLSGGQQQRLCIARCMAIEPDVILMDEPTSALDPISTLKIEELMQELKRSYSIIIVTYNMQQAARISDMTAFFLNGEVAEFAKTTKMFSKPDDKRTEDYITGRFG</sequence>